<gene>
    <name evidence="1" type="ORF">DARMORV10_C06P22630.1</name>
</gene>
<dbReference type="EMBL" id="HG994370">
    <property type="protein sequence ID" value="CAF2058772.1"/>
    <property type="molecule type" value="Genomic_DNA"/>
</dbReference>
<sequence>MWAMWPYRSQQNQLDYPHLTGVNPISTGNYLLDSAFPPKRILFVVLVFGM</sequence>
<reference evidence="1" key="1">
    <citation type="submission" date="2021-01" db="EMBL/GenBank/DDBJ databases">
        <authorList>
            <consortium name="Genoscope - CEA"/>
            <person name="William W."/>
        </authorList>
    </citation>
    <scope>NUCLEOTIDE SEQUENCE</scope>
</reference>
<evidence type="ECO:0000313" key="1">
    <source>
        <dbReference type="EMBL" id="CAF2058772.1"/>
    </source>
</evidence>
<organism evidence="1">
    <name type="scientific">Brassica napus</name>
    <name type="common">Rape</name>
    <dbReference type="NCBI Taxonomy" id="3708"/>
    <lineage>
        <taxon>Eukaryota</taxon>
        <taxon>Viridiplantae</taxon>
        <taxon>Streptophyta</taxon>
        <taxon>Embryophyta</taxon>
        <taxon>Tracheophyta</taxon>
        <taxon>Spermatophyta</taxon>
        <taxon>Magnoliopsida</taxon>
        <taxon>eudicotyledons</taxon>
        <taxon>Gunneridae</taxon>
        <taxon>Pentapetalae</taxon>
        <taxon>rosids</taxon>
        <taxon>malvids</taxon>
        <taxon>Brassicales</taxon>
        <taxon>Brassicaceae</taxon>
        <taxon>Brassiceae</taxon>
        <taxon>Brassica</taxon>
    </lineage>
</organism>
<accession>A0A816QBR1</accession>
<name>A0A816QBR1_BRANA</name>
<proteinExistence type="predicted"/>
<protein>
    <submittedName>
        <fullName evidence="1">(rape) hypothetical protein</fullName>
    </submittedName>
</protein>
<dbReference type="AlphaFoldDB" id="A0A816QBR1"/>
<dbReference type="Proteomes" id="UP001295469">
    <property type="component" value="Chromosome C06"/>
</dbReference>